<dbReference type="Proteomes" id="UP000294003">
    <property type="component" value="Unassembled WGS sequence"/>
</dbReference>
<name>A0ABY0GTF5_9PEZI</name>
<dbReference type="Pfam" id="PF00149">
    <property type="entry name" value="Metallophos"/>
    <property type="match status" value="1"/>
</dbReference>
<gene>
    <name evidence="2" type="ORF">DL762_009412</name>
</gene>
<proteinExistence type="predicted"/>
<feature type="domain" description="Calcineurin-like phosphoesterase" evidence="1">
    <location>
        <begin position="6"/>
        <end position="232"/>
    </location>
</feature>
<evidence type="ECO:0000259" key="1">
    <source>
        <dbReference type="Pfam" id="PF00149"/>
    </source>
</evidence>
<accession>A0ABY0GTF5</accession>
<protein>
    <recommendedName>
        <fullName evidence="1">Calcineurin-like phosphoesterase domain-containing protein</fullName>
    </recommendedName>
</protein>
<dbReference type="PANTHER" id="PTHR37844">
    <property type="entry name" value="SER/THR PROTEIN PHOSPHATASE SUPERFAMILY (AFU_ORTHOLOGUE AFUA_1G14840)"/>
    <property type="match status" value="1"/>
</dbReference>
<reference evidence="2 3" key="1">
    <citation type="submission" date="2018-06" db="EMBL/GenBank/DDBJ databases">
        <title>Complete Genomes of Monosporascus.</title>
        <authorList>
            <person name="Robinson A.J."/>
            <person name="Natvig D.O."/>
        </authorList>
    </citation>
    <scope>NUCLEOTIDE SEQUENCE [LARGE SCALE GENOMIC DNA]</scope>
    <source>
        <strain evidence="2 3">CBS 609.92</strain>
    </source>
</reference>
<dbReference type="InterPro" id="IPR004843">
    <property type="entry name" value="Calcineurin-like_PHP"/>
</dbReference>
<comment type="caution">
    <text evidence="2">The sequence shown here is derived from an EMBL/GenBank/DDBJ whole genome shotgun (WGS) entry which is preliminary data.</text>
</comment>
<dbReference type="Gene3D" id="3.60.21.10">
    <property type="match status" value="1"/>
</dbReference>
<dbReference type="InterPro" id="IPR029052">
    <property type="entry name" value="Metallo-depent_PP-like"/>
</dbReference>
<dbReference type="PANTHER" id="PTHR37844:SF2">
    <property type="entry name" value="SER_THR PROTEIN PHOSPHATASE SUPERFAMILY (AFU_ORTHOLOGUE AFUA_1G14840)"/>
    <property type="match status" value="1"/>
</dbReference>
<evidence type="ECO:0000313" key="3">
    <source>
        <dbReference type="Proteomes" id="UP000294003"/>
    </source>
</evidence>
<organism evidence="2 3">
    <name type="scientific">Monosporascus cannonballus</name>
    <dbReference type="NCBI Taxonomy" id="155416"/>
    <lineage>
        <taxon>Eukaryota</taxon>
        <taxon>Fungi</taxon>
        <taxon>Dikarya</taxon>
        <taxon>Ascomycota</taxon>
        <taxon>Pezizomycotina</taxon>
        <taxon>Sordariomycetes</taxon>
        <taxon>Xylariomycetidae</taxon>
        <taxon>Xylariales</taxon>
        <taxon>Xylariales incertae sedis</taxon>
        <taxon>Monosporascus</taxon>
    </lineage>
</organism>
<keyword evidence="3" id="KW-1185">Reference proteome</keyword>
<dbReference type="SUPFAM" id="SSF56300">
    <property type="entry name" value="Metallo-dependent phosphatases"/>
    <property type="match status" value="1"/>
</dbReference>
<sequence>MVAIQIISDLHLESPKAYDIFDIPAKAPYLALLGDIGYIQHAEEYIAFLKRQLSSFRVVFLVLGNHEPWHSTWEHSKNVMRQFVDQIRQERENDSELGEFVLLDRARYDIHNASEDPVSILGCTLFSRVPAESMEAVSFGVNDFYHIKNWTVEQHNAEFERDLGWLNEQVASLEGTGRKVVILTHYSPTLDERAVDPRHRLSPIQPGFASDVSDQPCYLGESVKLWAFGHTHFNCDFVDAKAKRFITNQRGYYFGQSGGFKGDRVIEL</sequence>
<dbReference type="EMBL" id="QJNS01000488">
    <property type="protein sequence ID" value="RYO77209.1"/>
    <property type="molecule type" value="Genomic_DNA"/>
</dbReference>
<evidence type="ECO:0000313" key="2">
    <source>
        <dbReference type="EMBL" id="RYO77209.1"/>
    </source>
</evidence>